<reference evidence="2" key="1">
    <citation type="journal article" date="2023" name="G3 (Bethesda)">
        <title>Genome assembly and association tests identify interacting loci associated with vigor, precocity, and sex in interspecific pistachio rootstocks.</title>
        <authorList>
            <person name="Palmer W."/>
            <person name="Jacygrad E."/>
            <person name="Sagayaradj S."/>
            <person name="Cavanaugh K."/>
            <person name="Han R."/>
            <person name="Bertier L."/>
            <person name="Beede B."/>
            <person name="Kafkas S."/>
            <person name="Golino D."/>
            <person name="Preece J."/>
            <person name="Michelmore R."/>
        </authorList>
    </citation>
    <scope>NUCLEOTIDE SEQUENCE [LARGE SCALE GENOMIC DNA]</scope>
</reference>
<name>A0ACC0YQ70_9ROSI</name>
<keyword evidence="2" id="KW-1185">Reference proteome</keyword>
<gene>
    <name evidence="1" type="ORF">Pint_26579</name>
</gene>
<comment type="caution">
    <text evidence="1">The sequence shown here is derived from an EMBL/GenBank/DDBJ whole genome shotgun (WGS) entry which is preliminary data.</text>
</comment>
<dbReference type="EMBL" id="CM047740">
    <property type="protein sequence ID" value="KAJ0040303.1"/>
    <property type="molecule type" value="Genomic_DNA"/>
</dbReference>
<dbReference type="Proteomes" id="UP001163603">
    <property type="component" value="Chromosome 5"/>
</dbReference>
<accession>A0ACC0YQ70</accession>
<evidence type="ECO:0000313" key="1">
    <source>
        <dbReference type="EMBL" id="KAJ0040303.1"/>
    </source>
</evidence>
<sequence length="110" mass="12697">MLATPIFSWKHYTHWAKRMKTMLKANGLWDIVYDGYKELEDDVEYTIAQKKENKEKSQKNSRALASIQSGVNKAIFLRILIEEEAKIVWEIDLSSPLGVVKNCELKAGRP</sequence>
<protein>
    <submittedName>
        <fullName evidence="1">Uncharacterized protein</fullName>
    </submittedName>
</protein>
<evidence type="ECO:0000313" key="2">
    <source>
        <dbReference type="Proteomes" id="UP001163603"/>
    </source>
</evidence>
<proteinExistence type="predicted"/>
<organism evidence="1 2">
    <name type="scientific">Pistacia integerrima</name>
    <dbReference type="NCBI Taxonomy" id="434235"/>
    <lineage>
        <taxon>Eukaryota</taxon>
        <taxon>Viridiplantae</taxon>
        <taxon>Streptophyta</taxon>
        <taxon>Embryophyta</taxon>
        <taxon>Tracheophyta</taxon>
        <taxon>Spermatophyta</taxon>
        <taxon>Magnoliopsida</taxon>
        <taxon>eudicotyledons</taxon>
        <taxon>Gunneridae</taxon>
        <taxon>Pentapetalae</taxon>
        <taxon>rosids</taxon>
        <taxon>malvids</taxon>
        <taxon>Sapindales</taxon>
        <taxon>Anacardiaceae</taxon>
        <taxon>Pistacia</taxon>
    </lineage>
</organism>